<evidence type="ECO:0000313" key="1">
    <source>
        <dbReference type="EMBL" id="KAL0635836.1"/>
    </source>
</evidence>
<reference evidence="1 2" key="1">
    <citation type="submission" date="2024-02" db="EMBL/GenBank/DDBJ databases">
        <title>Discinaceae phylogenomics.</title>
        <authorList>
            <person name="Dirks A.C."/>
            <person name="James T.Y."/>
        </authorList>
    </citation>
    <scope>NUCLEOTIDE SEQUENCE [LARGE SCALE GENOMIC DNA]</scope>
    <source>
        <strain evidence="1 2">ACD0624</strain>
    </source>
</reference>
<dbReference type="EMBL" id="JBBBZM010000061">
    <property type="protein sequence ID" value="KAL0635836.1"/>
    <property type="molecule type" value="Genomic_DNA"/>
</dbReference>
<proteinExistence type="predicted"/>
<dbReference type="Proteomes" id="UP001447188">
    <property type="component" value="Unassembled WGS sequence"/>
</dbReference>
<gene>
    <name evidence="1" type="ORF">Q9L58_005177</name>
</gene>
<evidence type="ECO:0000313" key="2">
    <source>
        <dbReference type="Proteomes" id="UP001447188"/>
    </source>
</evidence>
<keyword evidence="2" id="KW-1185">Reference proteome</keyword>
<protein>
    <submittedName>
        <fullName evidence="1">Uncharacterized protein</fullName>
    </submittedName>
</protein>
<name>A0ABR3GIX3_9PEZI</name>
<organism evidence="1 2">
    <name type="scientific">Discina gigas</name>
    <dbReference type="NCBI Taxonomy" id="1032678"/>
    <lineage>
        <taxon>Eukaryota</taxon>
        <taxon>Fungi</taxon>
        <taxon>Dikarya</taxon>
        <taxon>Ascomycota</taxon>
        <taxon>Pezizomycotina</taxon>
        <taxon>Pezizomycetes</taxon>
        <taxon>Pezizales</taxon>
        <taxon>Discinaceae</taxon>
        <taxon>Discina</taxon>
    </lineage>
</organism>
<accession>A0ABR3GIX3</accession>
<sequence>MSQPPDLFRWTSLFAKLEKDEDSIRTVKLLKLLCVLADDGAEENLLLGENPEFRELGRFPVDGFAEVNHPNLLFLRRNAEWPSIITSLSSLPFVETTNTQDEPPQLVLRLAPGFRHWLQTEIRGDPIADAEWSITAVLLLHRFTLSPLIKGWLSSINGRKSVVKQDQHIHHVLGNLLRVCESLQEQDFVLLPPPQRLCCVIFYINWNGMAMHTGQHDIRNKRLLKSQEPQGCQTESLMAKLADIYWMDPLIQAIVKAEEFLRDSSIIAKSPKSYDEWVRSANELIMVLETLSEDGGTVSASQTPLIAVDTLMALIFALTPLSNRNIQYGPVMYHKDRSIRGKRVLTLLAQQERIRQEAHRFRTHLPPPSNDYERVCAVSLSHWFYTKSCCEHKSHIGKYMQENFSFAMDFLPIPLAFVYLTDMLSHFLDNIHSTYGPRAVNFNQSYCWALAETFRVRPDVIYRERKDCLMVTDAPNNRQILNHLERISYDLMKPLLKSPIRMHFAPVEAIAAHHFLITGNFPKITSGMLHTTRWAPISYGFHLLSLIYFNAGEFREAAVLANAYLSLIRVQTPLSWIPHLHHCIRILVHSLRDLGLLSPFNSSPVGQHVDNLLFDRLSHEETDVLTSTWVWEVVEPVDKTRRFHTDVTENHDGRKHTIPWNPESETTSDINGVEDAEPVNHIHHNPVFYKQMRGWFQLIDKDDVLRDARRQLLRSRSNVIERIFTANGRLGIETEKIIKGAEHLFCRLLGCLEYPEEHSNIEAVLAEYGLKAGPYMTESEEYRERSSGLLD</sequence>
<comment type="caution">
    <text evidence="1">The sequence shown here is derived from an EMBL/GenBank/DDBJ whole genome shotgun (WGS) entry which is preliminary data.</text>
</comment>